<sequence length="869" mass="101079">MNNQNLHLKKHVYSIVSTLLFITNVSHVCGQSSFKMEGDSAVAMIDPTYDQVSKLHRFWLGDSYRELYNTPVKMRVMHLQKELGGLTVVKLGGGMQTQSLRLRDSTGREWVLRSINKFPERSLPEHLRNTIAKDIVQDQISIAHPFGALTVPTFNRVLKIPHASPELVFVGDDPGLGEHRALFKNRAYMFEPRVPLEDEDAKTDNTLKAQRKLEEDNDIQVDQRLTLRARLLDFILGDWDRHEDNWRWDSKKIDDKKVYSPVPRDRDKVYYKTSGVLPVLLSMQWLKAHLQPFGDHIRNVGQWNFNERHFDRYFLNHLDRKDWDEEIKFVQSVVTDAIIDEAIAQMPDTIVRLSGEQLKGHIRARRDNLMSTALTYYGDLAKNVDIATSAKNEFFYLNYHTDGSLELEIRNKKKDGSEGRKLVKRTFFPHETKELRIYGLDGSDVYHIRGQNKSKIKLRLIGGKGTDDYKVDPNFENGRHVYIYDDKAVQNTFKNAPFINLKLSNDTLVHRYDRNSFKYDRTGVLASLEYGVDKGLLFGVGYLIEKQGFRKDPYAFKQDFWAHYTTGRKSFSFKYNADIKSIWNKNDLLIQLESDGPKNQENFFGLGNNTDYEQRKERGIQYYRNRYDVIYANFLLKREFAQNWKWKMGSSSEFIMSHEEANEGHFFEKYAAENPAIPVFGKFFFTGVLGSIQYDSRDQKDNAKKGIFWDNLIEAKTQLNTNDNQFIRLRSIFNFYKTNESDWITLANRTGFETLIGDPLIFQYAHLGGENSLRGFNSKRFTGQSMLYNNFELRFKVFSYDSYLVPGTVGLIGFHDVGRVWMKNESSNRWHMGYGGGFYFIPADLLVIQAVAGFSKEGFRPYLSIGLRF</sequence>
<dbReference type="RefSeq" id="WP_380919604.1">
    <property type="nucleotide sequence ID" value="NZ_JBHUPE010000004.1"/>
</dbReference>
<reference evidence="2" key="1">
    <citation type="journal article" date="2019" name="Int. J. Syst. Evol. Microbiol.">
        <title>The Global Catalogue of Microorganisms (GCM) 10K type strain sequencing project: providing services to taxonomists for standard genome sequencing and annotation.</title>
        <authorList>
            <consortium name="The Broad Institute Genomics Platform"/>
            <consortium name="The Broad Institute Genome Sequencing Center for Infectious Disease"/>
            <person name="Wu L."/>
            <person name="Ma J."/>
        </authorList>
    </citation>
    <scope>NUCLEOTIDE SEQUENCE [LARGE SCALE GENOMIC DNA]</scope>
    <source>
        <strain evidence="2">KCTC 22209</strain>
    </source>
</reference>
<evidence type="ECO:0000313" key="2">
    <source>
        <dbReference type="Proteomes" id="UP001597509"/>
    </source>
</evidence>
<keyword evidence="2" id="KW-1185">Reference proteome</keyword>
<gene>
    <name evidence="1" type="ORF">ACFS6I_08405</name>
</gene>
<dbReference type="Proteomes" id="UP001597509">
    <property type="component" value="Unassembled WGS sequence"/>
</dbReference>
<dbReference type="EMBL" id="JBHUPE010000004">
    <property type="protein sequence ID" value="MFD2903941.1"/>
    <property type="molecule type" value="Genomic_DNA"/>
</dbReference>
<evidence type="ECO:0000313" key="1">
    <source>
        <dbReference type="EMBL" id="MFD2903941.1"/>
    </source>
</evidence>
<evidence type="ECO:0008006" key="3">
    <source>
        <dbReference type="Google" id="ProtNLM"/>
    </source>
</evidence>
<name>A0ABW5YUJ2_9SPHI</name>
<organism evidence="1 2">
    <name type="scientific">Sphingobacterium anhuiense</name>
    <dbReference type="NCBI Taxonomy" id="493780"/>
    <lineage>
        <taxon>Bacteria</taxon>
        <taxon>Pseudomonadati</taxon>
        <taxon>Bacteroidota</taxon>
        <taxon>Sphingobacteriia</taxon>
        <taxon>Sphingobacteriales</taxon>
        <taxon>Sphingobacteriaceae</taxon>
        <taxon>Sphingobacterium</taxon>
    </lineage>
</organism>
<dbReference type="Gene3D" id="2.40.160.50">
    <property type="entry name" value="membrane protein fhac: a member of the omp85/tpsb transporter family"/>
    <property type="match status" value="1"/>
</dbReference>
<accession>A0ABW5YUJ2</accession>
<proteinExistence type="predicted"/>
<protein>
    <recommendedName>
        <fullName evidence="3">Surface antigen</fullName>
    </recommendedName>
</protein>
<comment type="caution">
    <text evidence="1">The sequence shown here is derived from an EMBL/GenBank/DDBJ whole genome shotgun (WGS) entry which is preliminary data.</text>
</comment>